<evidence type="ECO:0000313" key="7">
    <source>
        <dbReference type="Proteomes" id="UP000065261"/>
    </source>
</evidence>
<feature type="transmembrane region" description="Helical" evidence="5">
    <location>
        <begin position="218"/>
        <end position="242"/>
    </location>
</feature>
<dbReference type="OrthoDB" id="9811701at2"/>
<evidence type="ECO:0000313" key="6">
    <source>
        <dbReference type="EMBL" id="ALS32118.1"/>
    </source>
</evidence>
<keyword evidence="4 5" id="KW-0472">Membrane</keyword>
<evidence type="ECO:0000256" key="3">
    <source>
        <dbReference type="ARBA" id="ARBA00022989"/>
    </source>
</evidence>
<dbReference type="KEGG" id="ptn:PTRA_a0810"/>
<reference evidence="6 7" key="1">
    <citation type="submission" date="2015-03" db="EMBL/GenBank/DDBJ databases">
        <authorList>
            <person name="Murphy D."/>
        </authorList>
    </citation>
    <scope>NUCLEOTIDE SEQUENCE [LARGE SCALE GENOMIC DNA]</scope>
    <source>
        <strain evidence="6 7">KMM 520</strain>
    </source>
</reference>
<feature type="transmembrane region" description="Helical" evidence="5">
    <location>
        <begin position="194"/>
        <end position="211"/>
    </location>
</feature>
<dbReference type="Proteomes" id="UP000065261">
    <property type="component" value="Chromosome I"/>
</dbReference>
<dbReference type="EMBL" id="CP011034">
    <property type="protein sequence ID" value="ALS32118.1"/>
    <property type="molecule type" value="Genomic_DNA"/>
</dbReference>
<feature type="transmembrane region" description="Helical" evidence="5">
    <location>
        <begin position="16"/>
        <end position="34"/>
    </location>
</feature>
<gene>
    <name evidence="6" type="ORF">PTRA_a0810</name>
</gene>
<sequence>MTEQLKSLTAQLTPDLWWLSVPVIIALFLLLRLLNQRVKHVILKSLTNPVFLSIAIIALLLVNLNLPYTKFASHSQLLSWLLEPAIVALALPLYQQFVHVRKNLLLIVTTCSLGIINATVVAFLLSMIFAVPTQLSASVAALSVTTPITLIVTESLGGIDSLAAALVIFIGLLGALFGFILFKLIKIYNHEAQGVAMGTACHAIGTAAALVEHPKIGAFSSVAMALSALLTAVIVPFLYPILVNTLL</sequence>
<dbReference type="Pfam" id="PF04172">
    <property type="entry name" value="LrgB"/>
    <property type="match status" value="1"/>
</dbReference>
<organism evidence="6">
    <name type="scientific">Pseudoalteromonas translucida KMM 520</name>
    <dbReference type="NCBI Taxonomy" id="1315283"/>
    <lineage>
        <taxon>Bacteria</taxon>
        <taxon>Pseudomonadati</taxon>
        <taxon>Pseudomonadota</taxon>
        <taxon>Gammaproteobacteria</taxon>
        <taxon>Alteromonadales</taxon>
        <taxon>Pseudoalteromonadaceae</taxon>
        <taxon>Pseudoalteromonas</taxon>
    </lineage>
</organism>
<proteinExistence type="predicted"/>
<evidence type="ECO:0000256" key="1">
    <source>
        <dbReference type="ARBA" id="ARBA00004141"/>
    </source>
</evidence>
<evidence type="ECO:0000256" key="4">
    <source>
        <dbReference type="ARBA" id="ARBA00023136"/>
    </source>
</evidence>
<name>A0A0U2LL32_9GAMM</name>
<dbReference type="PANTHER" id="PTHR30249:SF0">
    <property type="entry name" value="PLASTIDAL GLYCOLATE_GLYCERATE TRANSLOCATOR 1, CHLOROPLASTIC"/>
    <property type="match status" value="1"/>
</dbReference>
<dbReference type="AlphaFoldDB" id="A0A0U2LL32"/>
<dbReference type="PANTHER" id="PTHR30249">
    <property type="entry name" value="PUTATIVE SEROTONIN TRANSPORTER"/>
    <property type="match status" value="1"/>
</dbReference>
<feature type="transmembrane region" description="Helical" evidence="5">
    <location>
        <begin position="106"/>
        <end position="129"/>
    </location>
</feature>
<accession>A0A0U2LL32</accession>
<evidence type="ECO:0000256" key="5">
    <source>
        <dbReference type="SAM" id="Phobius"/>
    </source>
</evidence>
<dbReference type="InterPro" id="IPR007300">
    <property type="entry name" value="CidB/LrgB"/>
</dbReference>
<dbReference type="RefSeq" id="WP_058372726.1">
    <property type="nucleotide sequence ID" value="NZ_CP011034.1"/>
</dbReference>
<keyword evidence="2 5" id="KW-0812">Transmembrane</keyword>
<evidence type="ECO:0008006" key="8">
    <source>
        <dbReference type="Google" id="ProtNLM"/>
    </source>
</evidence>
<dbReference type="GO" id="GO:0016020">
    <property type="term" value="C:membrane"/>
    <property type="evidence" value="ECO:0007669"/>
    <property type="project" value="UniProtKB-SubCell"/>
</dbReference>
<feature type="transmembrane region" description="Helical" evidence="5">
    <location>
        <begin position="162"/>
        <end position="182"/>
    </location>
</feature>
<comment type="subcellular location">
    <subcellularLocation>
        <location evidence="1">Membrane</location>
        <topology evidence="1">Multi-pass membrane protein</topology>
    </subcellularLocation>
</comment>
<dbReference type="PATRIC" id="fig|1315283.4.peg.715"/>
<feature type="transmembrane region" description="Helical" evidence="5">
    <location>
        <begin position="77"/>
        <end position="94"/>
    </location>
</feature>
<protein>
    <recommendedName>
        <fullName evidence="8">TIGR00659 family protein</fullName>
    </recommendedName>
</protein>
<feature type="transmembrane region" description="Helical" evidence="5">
    <location>
        <begin position="46"/>
        <end position="65"/>
    </location>
</feature>
<evidence type="ECO:0000256" key="2">
    <source>
        <dbReference type="ARBA" id="ARBA00022692"/>
    </source>
</evidence>
<keyword evidence="3 5" id="KW-1133">Transmembrane helix</keyword>